<proteinExistence type="predicted"/>
<keyword evidence="2" id="KW-0472">Membrane</keyword>
<dbReference type="EMBL" id="HBHT01025999">
    <property type="protein sequence ID" value="CAD9977322.1"/>
    <property type="molecule type" value="Transcribed_RNA"/>
</dbReference>
<keyword evidence="2" id="KW-0812">Transmembrane</keyword>
<gene>
    <name evidence="3" type="ORF">APAL1065_LOCUS17444</name>
    <name evidence="4" type="ORF">APAL1065_LOCUS17445</name>
</gene>
<name>A0A6U3BV44_9STRA</name>
<dbReference type="AlphaFoldDB" id="A0A6U3BV44"/>
<feature type="region of interest" description="Disordered" evidence="1">
    <location>
        <begin position="116"/>
        <end position="165"/>
    </location>
</feature>
<accession>A0A6U3BV44</accession>
<dbReference type="EMBL" id="HBHT01025998">
    <property type="protein sequence ID" value="CAD9977321.1"/>
    <property type="molecule type" value="Transcribed_RNA"/>
</dbReference>
<sequence length="165" mass="18869">MASYNHPHPLENCWNLPQWNLATPLDLWTIDDLDEEPPSSFLWRIRLLMGFVALVLGAHCLSALYEPPGASCFRRSPHKNRASSMATHTSSTPYYTTAASSSSSMRTTRSRHYYYNNDDDEYYQEGEEREHDNEDDDNESLGSLDDESWDDEDAAVGQVERIATE</sequence>
<evidence type="ECO:0000313" key="3">
    <source>
        <dbReference type="EMBL" id="CAD9977321.1"/>
    </source>
</evidence>
<protein>
    <submittedName>
        <fullName evidence="4">Uncharacterized protein</fullName>
    </submittedName>
</protein>
<reference evidence="4" key="1">
    <citation type="submission" date="2021-01" db="EMBL/GenBank/DDBJ databases">
        <authorList>
            <person name="Corre E."/>
            <person name="Pelletier E."/>
            <person name="Niang G."/>
            <person name="Scheremetjew M."/>
            <person name="Finn R."/>
            <person name="Kale V."/>
            <person name="Holt S."/>
            <person name="Cochrane G."/>
            <person name="Meng A."/>
            <person name="Brown T."/>
            <person name="Cohen L."/>
        </authorList>
    </citation>
    <scope>NUCLEOTIDE SEQUENCE</scope>
    <source>
        <strain evidence="4">CCMP125</strain>
    </source>
</reference>
<feature type="compositionally biased region" description="Acidic residues" evidence="1">
    <location>
        <begin position="133"/>
        <end position="154"/>
    </location>
</feature>
<evidence type="ECO:0000313" key="4">
    <source>
        <dbReference type="EMBL" id="CAD9977322.1"/>
    </source>
</evidence>
<organism evidence="4">
    <name type="scientific">Entomoneis paludosa</name>
    <dbReference type="NCBI Taxonomy" id="265537"/>
    <lineage>
        <taxon>Eukaryota</taxon>
        <taxon>Sar</taxon>
        <taxon>Stramenopiles</taxon>
        <taxon>Ochrophyta</taxon>
        <taxon>Bacillariophyta</taxon>
        <taxon>Bacillariophyceae</taxon>
        <taxon>Bacillariophycidae</taxon>
        <taxon>Entomoneidaceae</taxon>
        <taxon>Entomoneis</taxon>
    </lineage>
</organism>
<evidence type="ECO:0000256" key="1">
    <source>
        <dbReference type="SAM" id="MobiDB-lite"/>
    </source>
</evidence>
<evidence type="ECO:0000256" key="2">
    <source>
        <dbReference type="SAM" id="Phobius"/>
    </source>
</evidence>
<keyword evidence="2" id="KW-1133">Transmembrane helix</keyword>
<feature type="transmembrane region" description="Helical" evidence="2">
    <location>
        <begin position="41"/>
        <end position="65"/>
    </location>
</feature>